<sequence>MRDGHDRHAAGDSTCVSRLEEFLALGTRVHSSVAAQSVLAKQRQAACGLGQHAGPRSCGWASDLGRRRSVGMQVNVGIVLLVSLVASQQRVNCACSAPAN</sequence>
<gene>
    <name evidence="1" type="ORF">PCOR1329_LOCUS51175</name>
</gene>
<organism evidence="1 2">
    <name type="scientific">Prorocentrum cordatum</name>
    <dbReference type="NCBI Taxonomy" id="2364126"/>
    <lineage>
        <taxon>Eukaryota</taxon>
        <taxon>Sar</taxon>
        <taxon>Alveolata</taxon>
        <taxon>Dinophyceae</taxon>
        <taxon>Prorocentrales</taxon>
        <taxon>Prorocentraceae</taxon>
        <taxon>Prorocentrum</taxon>
    </lineage>
</organism>
<evidence type="ECO:0000313" key="1">
    <source>
        <dbReference type="EMBL" id="CAK0862860.1"/>
    </source>
</evidence>
<name>A0ABN9US57_9DINO</name>
<dbReference type="Proteomes" id="UP001189429">
    <property type="component" value="Unassembled WGS sequence"/>
</dbReference>
<accession>A0ABN9US57</accession>
<keyword evidence="2" id="KW-1185">Reference proteome</keyword>
<proteinExistence type="predicted"/>
<comment type="caution">
    <text evidence="1">The sequence shown here is derived from an EMBL/GenBank/DDBJ whole genome shotgun (WGS) entry which is preliminary data.</text>
</comment>
<dbReference type="EMBL" id="CAUYUJ010016203">
    <property type="protein sequence ID" value="CAK0862860.1"/>
    <property type="molecule type" value="Genomic_DNA"/>
</dbReference>
<evidence type="ECO:0000313" key="2">
    <source>
        <dbReference type="Proteomes" id="UP001189429"/>
    </source>
</evidence>
<protein>
    <submittedName>
        <fullName evidence="1">Uncharacterized protein</fullName>
    </submittedName>
</protein>
<reference evidence="1" key="1">
    <citation type="submission" date="2023-10" db="EMBL/GenBank/DDBJ databases">
        <authorList>
            <person name="Chen Y."/>
            <person name="Shah S."/>
            <person name="Dougan E. K."/>
            <person name="Thang M."/>
            <person name="Chan C."/>
        </authorList>
    </citation>
    <scope>NUCLEOTIDE SEQUENCE [LARGE SCALE GENOMIC DNA]</scope>
</reference>